<dbReference type="PROSITE" id="PS50222">
    <property type="entry name" value="EF_HAND_2"/>
    <property type="match status" value="1"/>
</dbReference>
<dbReference type="InterPro" id="IPR002048">
    <property type="entry name" value="EF_hand_dom"/>
</dbReference>
<organism evidence="2 3">
    <name type="scientific">Fistulifera solaris</name>
    <name type="common">Oleaginous diatom</name>
    <dbReference type="NCBI Taxonomy" id="1519565"/>
    <lineage>
        <taxon>Eukaryota</taxon>
        <taxon>Sar</taxon>
        <taxon>Stramenopiles</taxon>
        <taxon>Ochrophyta</taxon>
        <taxon>Bacillariophyta</taxon>
        <taxon>Bacillariophyceae</taxon>
        <taxon>Bacillariophycidae</taxon>
        <taxon>Naviculales</taxon>
        <taxon>Naviculaceae</taxon>
        <taxon>Fistulifera</taxon>
    </lineage>
</organism>
<dbReference type="OrthoDB" id="42583at2759"/>
<dbReference type="EMBL" id="BDSP01000257">
    <property type="protein sequence ID" value="GAX27457.1"/>
    <property type="molecule type" value="Genomic_DNA"/>
</dbReference>
<dbReference type="InParanoid" id="A0A1Z5KMT3"/>
<keyword evidence="3" id="KW-1185">Reference proteome</keyword>
<dbReference type="AlphaFoldDB" id="A0A1Z5KMT3"/>
<evidence type="ECO:0000313" key="3">
    <source>
        <dbReference type="Proteomes" id="UP000198406"/>
    </source>
</evidence>
<dbReference type="Proteomes" id="UP000198406">
    <property type="component" value="Unassembled WGS sequence"/>
</dbReference>
<protein>
    <recommendedName>
        <fullName evidence="1">EF-hand domain-containing protein</fullName>
    </recommendedName>
</protein>
<comment type="caution">
    <text evidence="2">The sequence shown here is derived from an EMBL/GenBank/DDBJ whole genome shotgun (WGS) entry which is preliminary data.</text>
</comment>
<sequence>MFAFRSSLIVTNALARFSTAVQPLQVAPSVDKLRLVLTQYREKNYGQCLPSRFFKEMIRAADVKHNGRISRAALSRLLANIGATDSLSTVELDEIFEAAGKVDETTSDKVIETAFVEALVLGKNLQAHSSA</sequence>
<dbReference type="GO" id="GO:0005509">
    <property type="term" value="F:calcium ion binding"/>
    <property type="evidence" value="ECO:0007669"/>
    <property type="project" value="InterPro"/>
</dbReference>
<dbReference type="InterPro" id="IPR011992">
    <property type="entry name" value="EF-hand-dom_pair"/>
</dbReference>
<evidence type="ECO:0000259" key="1">
    <source>
        <dbReference type="PROSITE" id="PS50222"/>
    </source>
</evidence>
<proteinExistence type="predicted"/>
<dbReference type="Gene3D" id="1.10.238.10">
    <property type="entry name" value="EF-hand"/>
    <property type="match status" value="1"/>
</dbReference>
<dbReference type="SUPFAM" id="SSF47473">
    <property type="entry name" value="EF-hand"/>
    <property type="match status" value="1"/>
</dbReference>
<reference evidence="2 3" key="1">
    <citation type="journal article" date="2015" name="Plant Cell">
        <title>Oil accumulation by the oleaginous diatom Fistulifera solaris as revealed by the genome and transcriptome.</title>
        <authorList>
            <person name="Tanaka T."/>
            <person name="Maeda Y."/>
            <person name="Veluchamy A."/>
            <person name="Tanaka M."/>
            <person name="Abida H."/>
            <person name="Marechal E."/>
            <person name="Bowler C."/>
            <person name="Muto M."/>
            <person name="Sunaga Y."/>
            <person name="Tanaka M."/>
            <person name="Yoshino T."/>
            <person name="Taniguchi T."/>
            <person name="Fukuda Y."/>
            <person name="Nemoto M."/>
            <person name="Matsumoto M."/>
            <person name="Wong P.S."/>
            <person name="Aburatani S."/>
            <person name="Fujibuchi W."/>
        </authorList>
    </citation>
    <scope>NUCLEOTIDE SEQUENCE [LARGE SCALE GENOMIC DNA]</scope>
    <source>
        <strain evidence="2 3">JPCC DA0580</strain>
    </source>
</reference>
<feature type="domain" description="EF-hand" evidence="1">
    <location>
        <begin position="49"/>
        <end position="84"/>
    </location>
</feature>
<gene>
    <name evidence="2" type="ORF">FisN_23Hh079</name>
</gene>
<accession>A0A1Z5KMT3</accession>
<name>A0A1Z5KMT3_FISSO</name>
<evidence type="ECO:0000313" key="2">
    <source>
        <dbReference type="EMBL" id="GAX27457.1"/>
    </source>
</evidence>